<gene>
    <name evidence="1" type="ORF">AVEN_85043_1</name>
</gene>
<evidence type="ECO:0000313" key="2">
    <source>
        <dbReference type="Proteomes" id="UP000499080"/>
    </source>
</evidence>
<protein>
    <submittedName>
        <fullName evidence="1">Uncharacterized protein</fullName>
    </submittedName>
</protein>
<dbReference type="AlphaFoldDB" id="A0A4Y2MVE6"/>
<organism evidence="1 2">
    <name type="scientific">Araneus ventricosus</name>
    <name type="common">Orbweaver spider</name>
    <name type="synonym">Epeira ventricosa</name>
    <dbReference type="NCBI Taxonomy" id="182803"/>
    <lineage>
        <taxon>Eukaryota</taxon>
        <taxon>Metazoa</taxon>
        <taxon>Ecdysozoa</taxon>
        <taxon>Arthropoda</taxon>
        <taxon>Chelicerata</taxon>
        <taxon>Arachnida</taxon>
        <taxon>Araneae</taxon>
        <taxon>Araneomorphae</taxon>
        <taxon>Entelegynae</taxon>
        <taxon>Araneoidea</taxon>
        <taxon>Araneidae</taxon>
        <taxon>Araneus</taxon>
    </lineage>
</organism>
<name>A0A4Y2MVE6_ARAVE</name>
<comment type="caution">
    <text evidence="1">The sequence shown here is derived from an EMBL/GenBank/DDBJ whole genome shotgun (WGS) entry which is preliminary data.</text>
</comment>
<dbReference type="Proteomes" id="UP000499080">
    <property type="component" value="Unassembled WGS sequence"/>
</dbReference>
<sequence length="104" mass="12126">MPSVSFYLLEFQMRKIRKYQDPSWSKINRVKNVNRYHFPPKAGNQVSVSQKAAFMGTLERKTHLSVKKNGPFLGIRGHRRFPVLGLFQKESRREMPVLGNGFCE</sequence>
<dbReference type="EMBL" id="BGPR01008024">
    <property type="protein sequence ID" value="GBN31045.1"/>
    <property type="molecule type" value="Genomic_DNA"/>
</dbReference>
<keyword evidence="2" id="KW-1185">Reference proteome</keyword>
<evidence type="ECO:0000313" key="1">
    <source>
        <dbReference type="EMBL" id="GBN31045.1"/>
    </source>
</evidence>
<accession>A0A4Y2MVE6</accession>
<reference evidence="1 2" key="1">
    <citation type="journal article" date="2019" name="Sci. Rep.">
        <title>Orb-weaving spider Araneus ventricosus genome elucidates the spidroin gene catalogue.</title>
        <authorList>
            <person name="Kono N."/>
            <person name="Nakamura H."/>
            <person name="Ohtoshi R."/>
            <person name="Moran D.A.P."/>
            <person name="Shinohara A."/>
            <person name="Yoshida Y."/>
            <person name="Fujiwara M."/>
            <person name="Mori M."/>
            <person name="Tomita M."/>
            <person name="Arakawa K."/>
        </authorList>
    </citation>
    <scope>NUCLEOTIDE SEQUENCE [LARGE SCALE GENOMIC DNA]</scope>
</reference>
<proteinExistence type="predicted"/>